<dbReference type="RefSeq" id="WP_106349766.1">
    <property type="nucleotide sequence ID" value="NZ_PVUE01000012.1"/>
</dbReference>
<keyword evidence="5" id="KW-1185">Reference proteome</keyword>
<keyword evidence="2 4" id="KW-0808">Transferase</keyword>
<accession>A0A2T0ZXF2</accession>
<reference evidence="4 5" key="1">
    <citation type="submission" date="2018-03" db="EMBL/GenBank/DDBJ databases">
        <title>Genomic Encyclopedia of Archaeal and Bacterial Type Strains, Phase II (KMG-II): from individual species to whole genera.</title>
        <authorList>
            <person name="Goeker M."/>
        </authorList>
    </citation>
    <scope>NUCLEOTIDE SEQUENCE [LARGE SCALE GENOMIC DNA]</scope>
    <source>
        <strain evidence="4 5">DSM 100065</strain>
    </source>
</reference>
<proteinExistence type="predicted"/>
<organism evidence="4 5">
    <name type="scientific">Antricoccus suffuscus</name>
    <dbReference type="NCBI Taxonomy" id="1629062"/>
    <lineage>
        <taxon>Bacteria</taxon>
        <taxon>Bacillati</taxon>
        <taxon>Actinomycetota</taxon>
        <taxon>Actinomycetes</taxon>
        <taxon>Geodermatophilales</taxon>
        <taxon>Antricoccaceae</taxon>
        <taxon>Antricoccus</taxon>
    </lineage>
</organism>
<protein>
    <submittedName>
        <fullName evidence="4">Putative O-methyltransferase YrrM</fullName>
    </submittedName>
</protein>
<dbReference type="PANTHER" id="PTHR10509">
    <property type="entry name" value="O-METHYLTRANSFERASE-RELATED"/>
    <property type="match status" value="1"/>
</dbReference>
<evidence type="ECO:0000313" key="5">
    <source>
        <dbReference type="Proteomes" id="UP000237752"/>
    </source>
</evidence>
<gene>
    <name evidence="4" type="ORF">CLV47_11272</name>
</gene>
<dbReference type="InterPro" id="IPR002935">
    <property type="entry name" value="SAM_O-MeTrfase"/>
</dbReference>
<dbReference type="AlphaFoldDB" id="A0A2T0ZXF2"/>
<dbReference type="EMBL" id="PVUE01000012">
    <property type="protein sequence ID" value="PRZ41039.1"/>
    <property type="molecule type" value="Genomic_DNA"/>
</dbReference>
<dbReference type="InterPro" id="IPR029063">
    <property type="entry name" value="SAM-dependent_MTases_sf"/>
</dbReference>
<dbReference type="Pfam" id="PF01596">
    <property type="entry name" value="Methyltransf_3"/>
    <property type="match status" value="1"/>
</dbReference>
<comment type="caution">
    <text evidence="4">The sequence shown here is derived from an EMBL/GenBank/DDBJ whole genome shotgun (WGS) entry which is preliminary data.</text>
</comment>
<evidence type="ECO:0000256" key="2">
    <source>
        <dbReference type="ARBA" id="ARBA00022679"/>
    </source>
</evidence>
<dbReference type="Proteomes" id="UP000237752">
    <property type="component" value="Unassembled WGS sequence"/>
</dbReference>
<evidence type="ECO:0000313" key="4">
    <source>
        <dbReference type="EMBL" id="PRZ41039.1"/>
    </source>
</evidence>
<dbReference type="GO" id="GO:0032259">
    <property type="term" value="P:methylation"/>
    <property type="evidence" value="ECO:0007669"/>
    <property type="project" value="UniProtKB-KW"/>
</dbReference>
<sequence>MTNAASLSYAESFAAENPVPAAARSRASELGVEPITNGAGATLRFLAAAIDAKAVVEVGTGTGVSGLWLLEGMRPDGVLTTVDTEIEHQRAAKQSFAEAGIPHSRTRVIGGAARDVLPRLTDGAYDLVFIDADATDYIDLLEEGLRLLRPGGVLVYDDALHKDRVADPSARDAESVALRDLGKAIREREDLLSVVLPIGEGLIAAIHRPE</sequence>
<dbReference type="SUPFAM" id="SSF53335">
    <property type="entry name" value="S-adenosyl-L-methionine-dependent methyltransferases"/>
    <property type="match status" value="1"/>
</dbReference>
<dbReference type="InterPro" id="IPR050362">
    <property type="entry name" value="Cation-dep_OMT"/>
</dbReference>
<keyword evidence="3" id="KW-0949">S-adenosyl-L-methionine</keyword>
<dbReference type="PROSITE" id="PS51682">
    <property type="entry name" value="SAM_OMT_I"/>
    <property type="match status" value="1"/>
</dbReference>
<name>A0A2T0ZXF2_9ACTN</name>
<evidence type="ECO:0000256" key="3">
    <source>
        <dbReference type="ARBA" id="ARBA00022691"/>
    </source>
</evidence>
<keyword evidence="1 4" id="KW-0489">Methyltransferase</keyword>
<dbReference type="PANTHER" id="PTHR10509:SF85">
    <property type="entry name" value="O-METHYLTRANSFERASE RV1220C-RELATED"/>
    <property type="match status" value="1"/>
</dbReference>
<dbReference type="GO" id="GO:0008171">
    <property type="term" value="F:O-methyltransferase activity"/>
    <property type="evidence" value="ECO:0007669"/>
    <property type="project" value="InterPro"/>
</dbReference>
<evidence type="ECO:0000256" key="1">
    <source>
        <dbReference type="ARBA" id="ARBA00022603"/>
    </source>
</evidence>
<dbReference type="Gene3D" id="3.40.50.150">
    <property type="entry name" value="Vaccinia Virus protein VP39"/>
    <property type="match status" value="1"/>
</dbReference>
<dbReference type="GO" id="GO:0008757">
    <property type="term" value="F:S-adenosylmethionine-dependent methyltransferase activity"/>
    <property type="evidence" value="ECO:0007669"/>
    <property type="project" value="TreeGrafter"/>
</dbReference>
<dbReference type="OrthoDB" id="4774874at2"/>